<organism evidence="17 18">
    <name type="scientific">Caldimicrobium thiodismutans</name>
    <dbReference type="NCBI Taxonomy" id="1653476"/>
    <lineage>
        <taxon>Bacteria</taxon>
        <taxon>Pseudomonadati</taxon>
        <taxon>Thermodesulfobacteriota</taxon>
        <taxon>Thermodesulfobacteria</taxon>
        <taxon>Thermodesulfobacteriales</taxon>
        <taxon>Thermodesulfobacteriaceae</taxon>
        <taxon>Caldimicrobium</taxon>
    </lineage>
</organism>
<dbReference type="InterPro" id="IPR006638">
    <property type="entry name" value="Elp3/MiaA/NifB-like_rSAM"/>
</dbReference>
<dbReference type="PROSITE" id="PS51449">
    <property type="entry name" value="MTTASE_N"/>
    <property type="match status" value="1"/>
</dbReference>
<dbReference type="PROSITE" id="PS50926">
    <property type="entry name" value="TRAM"/>
    <property type="match status" value="1"/>
</dbReference>
<dbReference type="InterPro" id="IPR013848">
    <property type="entry name" value="Methylthiotransferase_N"/>
</dbReference>
<dbReference type="InterPro" id="IPR002792">
    <property type="entry name" value="TRAM_dom"/>
</dbReference>
<comment type="catalytic activity">
    <reaction evidence="13">
        <text>N(6)-dimethylallyladenosine(37) in tRNA + (sulfur carrier)-SH + AH2 + 2 S-adenosyl-L-methionine = 2-methylsulfanyl-N(6)-dimethylallyladenosine(37) in tRNA + (sulfur carrier)-H + 5'-deoxyadenosine + L-methionine + A + S-adenosyl-L-homocysteine + 2 H(+)</text>
        <dbReference type="Rhea" id="RHEA:37067"/>
        <dbReference type="Rhea" id="RHEA-COMP:10375"/>
        <dbReference type="Rhea" id="RHEA-COMP:10376"/>
        <dbReference type="Rhea" id="RHEA-COMP:14737"/>
        <dbReference type="Rhea" id="RHEA-COMP:14739"/>
        <dbReference type="ChEBI" id="CHEBI:13193"/>
        <dbReference type="ChEBI" id="CHEBI:15378"/>
        <dbReference type="ChEBI" id="CHEBI:17319"/>
        <dbReference type="ChEBI" id="CHEBI:17499"/>
        <dbReference type="ChEBI" id="CHEBI:29917"/>
        <dbReference type="ChEBI" id="CHEBI:57844"/>
        <dbReference type="ChEBI" id="CHEBI:57856"/>
        <dbReference type="ChEBI" id="CHEBI:59789"/>
        <dbReference type="ChEBI" id="CHEBI:64428"/>
        <dbReference type="ChEBI" id="CHEBI:74415"/>
        <dbReference type="ChEBI" id="CHEBI:74417"/>
        <dbReference type="EC" id="2.8.4.3"/>
    </reaction>
</comment>
<dbReference type="PANTHER" id="PTHR43020">
    <property type="entry name" value="CDK5 REGULATORY SUBUNIT-ASSOCIATED PROTEIN 1"/>
    <property type="match status" value="1"/>
</dbReference>
<name>A0A0U5APM7_9BACT</name>
<dbReference type="InterPro" id="IPR020612">
    <property type="entry name" value="Methylthiotransferase_CS"/>
</dbReference>
<accession>A0A0U5APM7</accession>
<comment type="cofactor">
    <cofactor evidence="13">
        <name>[4Fe-4S] cluster</name>
        <dbReference type="ChEBI" id="CHEBI:49883"/>
    </cofactor>
    <text evidence="13">Binds 2 [4Fe-4S] clusters. One cluster is coordinated with 3 cysteines and an exchangeable S-adenosyl-L-methionine.</text>
</comment>
<keyword evidence="2 13" id="KW-0004">4Fe-4S</keyword>
<evidence type="ECO:0000256" key="7">
    <source>
        <dbReference type="ARBA" id="ARBA00023004"/>
    </source>
</evidence>
<dbReference type="SFLD" id="SFLDG01061">
    <property type="entry name" value="methylthiotransferase"/>
    <property type="match status" value="1"/>
</dbReference>
<dbReference type="EC" id="2.8.4.3" evidence="9 13"/>
<keyword evidence="18" id="KW-1185">Reference proteome</keyword>
<evidence type="ECO:0000256" key="3">
    <source>
        <dbReference type="ARBA" id="ARBA00022490"/>
    </source>
</evidence>
<dbReference type="PROSITE" id="PS51918">
    <property type="entry name" value="RADICAL_SAM"/>
    <property type="match status" value="1"/>
</dbReference>
<dbReference type="SFLD" id="SFLDF00273">
    <property type="entry name" value="(dimethylallyl)adenosine_tRNA"/>
    <property type="match status" value="1"/>
</dbReference>
<dbReference type="EMBL" id="AP014945">
    <property type="protein sequence ID" value="BAU24068.1"/>
    <property type="molecule type" value="Genomic_DNA"/>
</dbReference>
<dbReference type="GO" id="GO:0035597">
    <property type="term" value="F:tRNA-2-methylthio-N(6)-dimethylallyladenosine(37) synthase activity"/>
    <property type="evidence" value="ECO:0007669"/>
    <property type="project" value="UniProtKB-EC"/>
</dbReference>
<dbReference type="InterPro" id="IPR006463">
    <property type="entry name" value="MiaB_methiolase"/>
</dbReference>
<reference evidence="18" key="2">
    <citation type="journal article" date="2016" name="Int. J. Syst. Evol. Microbiol.">
        <title>Caldimicrobium thiodismutans sp. nov., a sulfur-disproportionating bacterium isolated from a hot spring.</title>
        <authorList>
            <person name="Kojima H."/>
            <person name="Umezawa K."/>
            <person name="Fukui M."/>
        </authorList>
    </citation>
    <scope>NUCLEOTIDE SEQUENCE [LARGE SCALE GENOMIC DNA]</scope>
    <source>
        <strain evidence="18">TF1</strain>
    </source>
</reference>
<feature type="binding site" evidence="13">
    <location>
        <position position="80"/>
    </location>
    <ligand>
        <name>[4Fe-4S] cluster</name>
        <dbReference type="ChEBI" id="CHEBI:49883"/>
        <label>1</label>
    </ligand>
</feature>
<evidence type="ECO:0000256" key="2">
    <source>
        <dbReference type="ARBA" id="ARBA00022485"/>
    </source>
</evidence>
<feature type="domain" description="Radical SAM core" evidence="16">
    <location>
        <begin position="146"/>
        <end position="377"/>
    </location>
</feature>
<dbReference type="Proteomes" id="UP000068196">
    <property type="component" value="Chromosome"/>
</dbReference>
<dbReference type="PANTHER" id="PTHR43020:SF2">
    <property type="entry name" value="MITOCHONDRIAL TRNA METHYLTHIOTRANSFERASE CDK5RAP1"/>
    <property type="match status" value="1"/>
</dbReference>
<dbReference type="GO" id="GO:0046872">
    <property type="term" value="F:metal ion binding"/>
    <property type="evidence" value="ECO:0007669"/>
    <property type="project" value="UniProtKB-KW"/>
</dbReference>
<sequence length="448" mass="51697">MKKLYIKTFGCQMNENDAERVYLLLKDNFKPVDNPEEADLILINTCSVREKPEHKLYSEIGRYKELKLRRPEIIIGAMGCVAQQEGERLFERFPYLDLVLGTQGFYRIREALEELIKTGKPVAYTELKEDFKIPLVLPEDNSKKMKPKRVKAYISIMQGCDNFCTYCIVPYVRGREISRPPEEILKEAEELVKKEGVKEITLLGQNVNSYGLKESGYPDFADLLVMLFQIEGLFRIRFTTSHPKDLSEKLMRVIAENPKVCKHIHLPLQAGSNKILKRMNRKYTKEEYLEKVEKLRSLCPEIAITSDIIVGFPGESEEDFLETLDMLEKVRFHEVFSFKYSDRPFTSARKFEDKVSEEIKEARLKKVHEVQARITEEIYGSYVGKEVEVLVEGKSERDPQKLTGRTTTNVVVNFTAPRTGLEGALVKVLITEAGKHSLKGEYKKTLVF</sequence>
<evidence type="ECO:0000256" key="13">
    <source>
        <dbReference type="HAMAP-Rule" id="MF_01864"/>
    </source>
</evidence>
<dbReference type="STRING" id="1653476.THC_1708"/>
<protein>
    <recommendedName>
        <fullName evidence="10 13">tRNA-2-methylthio-N(6)-dimethylallyladenosine synthase</fullName>
        <ecNumber evidence="9 13">2.8.4.3</ecNumber>
    </recommendedName>
    <alternativeName>
        <fullName evidence="12 13">(Dimethylallyl)adenosine tRNA methylthiotransferase MiaB</fullName>
    </alternativeName>
    <alternativeName>
        <fullName evidence="11 13">tRNA-i(6)A37 methylthiotransferase</fullName>
    </alternativeName>
</protein>
<dbReference type="NCBIfam" id="TIGR00089">
    <property type="entry name" value="MiaB/RimO family radical SAM methylthiotransferase"/>
    <property type="match status" value="1"/>
</dbReference>
<comment type="subcellular location">
    <subcellularLocation>
        <location evidence="13">Cytoplasm</location>
    </subcellularLocation>
</comment>
<dbReference type="InterPro" id="IPR023404">
    <property type="entry name" value="rSAM_horseshoe"/>
</dbReference>
<gene>
    <name evidence="13" type="primary">miaB</name>
    <name evidence="17" type="ORF">THC_1708</name>
</gene>
<dbReference type="Pfam" id="PF01938">
    <property type="entry name" value="TRAM"/>
    <property type="match status" value="1"/>
</dbReference>
<feature type="domain" description="TRAM" evidence="14">
    <location>
        <begin position="380"/>
        <end position="444"/>
    </location>
</feature>
<keyword evidence="13" id="KW-0819">tRNA processing</keyword>
<dbReference type="GO" id="GO:0051539">
    <property type="term" value="F:4 iron, 4 sulfur cluster binding"/>
    <property type="evidence" value="ECO:0007669"/>
    <property type="project" value="UniProtKB-UniRule"/>
</dbReference>
<dbReference type="HAMAP" id="MF_01864">
    <property type="entry name" value="tRNA_metthiotr_MiaB"/>
    <property type="match status" value="1"/>
</dbReference>
<reference evidence="17 18" key="1">
    <citation type="journal article" date="2016" name="Int. J. Syst. Evol. Microbiol.">
        <title>Caldimicrobium thiodismutans sp. nov., a sulfur-disproportionating bacterium isolated from a hot spring, and emended description of the genus Caldimicrobium.</title>
        <authorList>
            <person name="Kojima H."/>
            <person name="Umezawa K."/>
            <person name="Fukui M."/>
        </authorList>
    </citation>
    <scope>NUCLEOTIDE SEQUENCE [LARGE SCALE GENOMIC DNA]</scope>
    <source>
        <strain evidence="17 18">TF1</strain>
    </source>
</reference>
<dbReference type="SUPFAM" id="SSF102114">
    <property type="entry name" value="Radical SAM enzymes"/>
    <property type="match status" value="1"/>
</dbReference>
<dbReference type="SFLD" id="SFLDG01082">
    <property type="entry name" value="B12-binding_domain_containing"/>
    <property type="match status" value="1"/>
</dbReference>
<dbReference type="FunFam" id="3.40.50.12160:FF:000003">
    <property type="entry name" value="CDK5 regulatory subunit-associated protein 1"/>
    <property type="match status" value="1"/>
</dbReference>
<dbReference type="SMART" id="SM00729">
    <property type="entry name" value="Elp3"/>
    <property type="match status" value="1"/>
</dbReference>
<dbReference type="InterPro" id="IPR058240">
    <property type="entry name" value="rSAM_sf"/>
</dbReference>
<evidence type="ECO:0000256" key="5">
    <source>
        <dbReference type="ARBA" id="ARBA00022691"/>
    </source>
</evidence>
<dbReference type="FunFam" id="3.80.30.20:FF:000001">
    <property type="entry name" value="tRNA-2-methylthio-N(6)-dimethylallyladenosine synthase 2"/>
    <property type="match status" value="1"/>
</dbReference>
<evidence type="ECO:0000259" key="15">
    <source>
        <dbReference type="PROSITE" id="PS51449"/>
    </source>
</evidence>
<dbReference type="Gene3D" id="3.80.30.20">
    <property type="entry name" value="tm_1862 like domain"/>
    <property type="match status" value="1"/>
</dbReference>
<dbReference type="InterPro" id="IPR005839">
    <property type="entry name" value="Methylthiotransferase"/>
</dbReference>
<feature type="binding site" evidence="13">
    <location>
        <position position="46"/>
    </location>
    <ligand>
        <name>[4Fe-4S] cluster</name>
        <dbReference type="ChEBI" id="CHEBI:49883"/>
        <label>1</label>
    </ligand>
</feature>
<comment type="function">
    <text evidence="1 13">Catalyzes the methylthiolation of N6-(dimethylallyl)adenosine (i(6)A), leading to the formation of 2-methylthio-N6-(dimethylallyl)adenosine (ms(2)i(6)A) at position 37 in tRNAs that read codons beginning with uridine.</text>
</comment>
<evidence type="ECO:0000256" key="9">
    <source>
        <dbReference type="ARBA" id="ARBA00033765"/>
    </source>
</evidence>
<dbReference type="CDD" id="cd01335">
    <property type="entry name" value="Radical_SAM"/>
    <property type="match status" value="1"/>
</dbReference>
<feature type="domain" description="MTTase N-terminal" evidence="15">
    <location>
        <begin position="2"/>
        <end position="117"/>
    </location>
</feature>
<dbReference type="NCBIfam" id="TIGR01574">
    <property type="entry name" value="miaB-methiolase"/>
    <property type="match status" value="1"/>
</dbReference>
<evidence type="ECO:0000256" key="11">
    <source>
        <dbReference type="ARBA" id="ARBA00080698"/>
    </source>
</evidence>
<dbReference type="Pfam" id="PF04055">
    <property type="entry name" value="Radical_SAM"/>
    <property type="match status" value="1"/>
</dbReference>
<dbReference type="GO" id="GO:0005829">
    <property type="term" value="C:cytosol"/>
    <property type="evidence" value="ECO:0007669"/>
    <property type="project" value="TreeGrafter"/>
</dbReference>
<feature type="binding site" evidence="13">
    <location>
        <position position="160"/>
    </location>
    <ligand>
        <name>[4Fe-4S] cluster</name>
        <dbReference type="ChEBI" id="CHEBI:49883"/>
        <label>2</label>
        <note>4Fe-4S-S-AdoMet</note>
    </ligand>
</feature>
<proteinExistence type="inferred from homology"/>
<dbReference type="Pfam" id="PF00919">
    <property type="entry name" value="UPF0004"/>
    <property type="match status" value="1"/>
</dbReference>
<dbReference type="KEGG" id="cthi:THC_1708"/>
<keyword evidence="7 13" id="KW-0408">Iron</keyword>
<evidence type="ECO:0000256" key="4">
    <source>
        <dbReference type="ARBA" id="ARBA00022679"/>
    </source>
</evidence>
<feature type="binding site" evidence="13">
    <location>
        <position position="11"/>
    </location>
    <ligand>
        <name>[4Fe-4S] cluster</name>
        <dbReference type="ChEBI" id="CHEBI:49883"/>
        <label>1</label>
    </ligand>
</feature>
<comment type="similarity">
    <text evidence="13">Belongs to the methylthiotransferase family. MiaB subfamily.</text>
</comment>
<dbReference type="SFLD" id="SFLDS00029">
    <property type="entry name" value="Radical_SAM"/>
    <property type="match status" value="1"/>
</dbReference>
<keyword evidence="8 13" id="KW-0411">Iron-sulfur</keyword>
<feature type="binding site" evidence="13">
    <location>
        <position position="164"/>
    </location>
    <ligand>
        <name>[4Fe-4S] cluster</name>
        <dbReference type="ChEBI" id="CHEBI:49883"/>
        <label>2</label>
        <note>4Fe-4S-S-AdoMet</note>
    </ligand>
</feature>
<evidence type="ECO:0000259" key="16">
    <source>
        <dbReference type="PROSITE" id="PS51918"/>
    </source>
</evidence>
<dbReference type="InterPro" id="IPR007197">
    <property type="entry name" value="rSAM"/>
</dbReference>
<evidence type="ECO:0000313" key="18">
    <source>
        <dbReference type="Proteomes" id="UP000068196"/>
    </source>
</evidence>
<evidence type="ECO:0000256" key="10">
    <source>
        <dbReference type="ARBA" id="ARBA00068570"/>
    </source>
</evidence>
<dbReference type="RefSeq" id="WP_068516163.1">
    <property type="nucleotide sequence ID" value="NZ_AP014945.1"/>
</dbReference>
<dbReference type="Gene3D" id="3.40.50.12160">
    <property type="entry name" value="Methylthiotransferase, N-terminal domain"/>
    <property type="match status" value="1"/>
</dbReference>
<keyword evidence="6 13" id="KW-0479">Metal-binding</keyword>
<comment type="subunit">
    <text evidence="13">Monomer.</text>
</comment>
<keyword evidence="5 13" id="KW-0949">S-adenosyl-L-methionine</keyword>
<evidence type="ECO:0000256" key="1">
    <source>
        <dbReference type="ARBA" id="ARBA00003234"/>
    </source>
</evidence>
<keyword evidence="3 13" id="KW-0963">Cytoplasm</keyword>
<evidence type="ECO:0000256" key="12">
    <source>
        <dbReference type="ARBA" id="ARBA00081141"/>
    </source>
</evidence>
<dbReference type="AlphaFoldDB" id="A0A0U5APM7"/>
<dbReference type="InterPro" id="IPR038135">
    <property type="entry name" value="Methylthiotransferase_N_sf"/>
</dbReference>
<keyword evidence="4 13" id="KW-0808">Transferase</keyword>
<dbReference type="OrthoDB" id="9805215at2"/>
<evidence type="ECO:0000256" key="8">
    <source>
        <dbReference type="ARBA" id="ARBA00023014"/>
    </source>
</evidence>
<dbReference type="PROSITE" id="PS01278">
    <property type="entry name" value="MTTASE_RADICAL"/>
    <property type="match status" value="1"/>
</dbReference>
<evidence type="ECO:0000259" key="14">
    <source>
        <dbReference type="PROSITE" id="PS50926"/>
    </source>
</evidence>
<feature type="binding site" evidence="13">
    <location>
        <position position="167"/>
    </location>
    <ligand>
        <name>[4Fe-4S] cluster</name>
        <dbReference type="ChEBI" id="CHEBI:49883"/>
        <label>2</label>
        <note>4Fe-4S-S-AdoMet</note>
    </ligand>
</feature>
<evidence type="ECO:0000313" key="17">
    <source>
        <dbReference type="EMBL" id="BAU24068.1"/>
    </source>
</evidence>
<evidence type="ECO:0000256" key="6">
    <source>
        <dbReference type="ARBA" id="ARBA00022723"/>
    </source>
</evidence>
<dbReference type="PATRIC" id="fig|1653476.3.peg.1783"/>